<feature type="coiled-coil region" evidence="1">
    <location>
        <begin position="156"/>
        <end position="209"/>
    </location>
</feature>
<dbReference type="InterPro" id="IPR001623">
    <property type="entry name" value="DnaJ_domain"/>
</dbReference>
<evidence type="ECO:0000313" key="5">
    <source>
        <dbReference type="Proteomes" id="UP001642464"/>
    </source>
</evidence>
<dbReference type="SUPFAM" id="SSF46565">
    <property type="entry name" value="Chaperone J-domain"/>
    <property type="match status" value="1"/>
</dbReference>
<name>A0ABP0JZR2_9DINO</name>
<dbReference type="SMART" id="SM00271">
    <property type="entry name" value="DnaJ"/>
    <property type="match status" value="1"/>
</dbReference>
<dbReference type="PANTHER" id="PTHR43096:SF58">
    <property type="entry name" value="CHAPERONE DNAJ-DOMAIN SUPERFAMILY PROTEIN"/>
    <property type="match status" value="1"/>
</dbReference>
<evidence type="ECO:0000256" key="1">
    <source>
        <dbReference type="SAM" id="Coils"/>
    </source>
</evidence>
<feature type="region of interest" description="Disordered" evidence="2">
    <location>
        <begin position="501"/>
        <end position="521"/>
    </location>
</feature>
<dbReference type="InterPro" id="IPR036869">
    <property type="entry name" value="J_dom_sf"/>
</dbReference>
<organism evidence="4 5">
    <name type="scientific">Durusdinium trenchii</name>
    <dbReference type="NCBI Taxonomy" id="1381693"/>
    <lineage>
        <taxon>Eukaryota</taxon>
        <taxon>Sar</taxon>
        <taxon>Alveolata</taxon>
        <taxon>Dinophyceae</taxon>
        <taxon>Suessiales</taxon>
        <taxon>Symbiodiniaceae</taxon>
        <taxon>Durusdinium</taxon>
    </lineage>
</organism>
<proteinExistence type="predicted"/>
<dbReference type="PRINTS" id="PR00625">
    <property type="entry name" value="JDOMAIN"/>
</dbReference>
<evidence type="ECO:0000259" key="3">
    <source>
        <dbReference type="PROSITE" id="PS50076"/>
    </source>
</evidence>
<accession>A0ABP0JZR2</accession>
<dbReference type="PROSITE" id="PS50076">
    <property type="entry name" value="DNAJ_2"/>
    <property type="match status" value="1"/>
</dbReference>
<sequence>MPRNGRVREEKNSSIESVILDLAKELVTVAQEVENINGQGALVEGRLERLETSMSPFAPSFKLENEAPVTVDDWNGGARRSPSELASRPGRPLTWSCYEAPGQLVGRAQERLTRPRTLPVLGTAPVTSEVQALGEYQLRLEASVARALELQMPAAAQQLSARAEELQKHLERAVSEEAELRKKELGEEVEKAMALLTEVKKDLELHEAKKAVEATPEVDEAETWSPKQGKVTGVGNTSHGATGGQERDKLAQEPFSPTARVGRRRPSQRILGALACLGAPRRLVIQRHFNVEPMLAHAPRPRGRRGFAGEPKAPEAPAMGVLRLAGAYELQLLSKQMCQVSADELRTELQLLQARHPSTCISVGSLGHPETCRWPCRFMKRAAGCVHGISCGRCHLCTWSKSSLNIGICYESADRGREADFASLGSIGHPEHCAWACRFMKRPQGCHHKAACPRCHLCTWSKATLKMEAAAKLLQPMPLLPIACIPATALAYAVPGEAAEGRAPLENTETPDTDEELVTGGHWDTGERCDAWDRGRYSQTGTPSFVASWPSTLPRHASATRDATAFFGAAACLGAAASSRRGAALQRRALGGSPWEVLGVSPGATPAEIKKAYRRKALKEHPDVSKLPDAKQRWQELSAAYDALNDPEKLKAWERAQRGAGQRGTASASSRTRSRAGDGRWRRTQELDEKYDTGGDSIGQIFNDLFSSLGEDESESRVRRATRAGGMLLEDLLEFLEKGLGEDAKTGRARESPFAWSNPDKELQEARFEFQTMQSRDEVLAAEAAAWERKSELCRSSGDKAGELDGMQRLFDTRERRKTIRRRLLSIQERIEYLEKVLFEYNRKQEAKRSPNMAQPPRSEPRRPAKPNFDADQALAELKRQKGKA</sequence>
<feature type="compositionally biased region" description="Basic and acidic residues" evidence="2">
    <location>
        <begin position="675"/>
        <end position="693"/>
    </location>
</feature>
<reference evidence="4 5" key="1">
    <citation type="submission" date="2024-02" db="EMBL/GenBank/DDBJ databases">
        <authorList>
            <person name="Chen Y."/>
            <person name="Shah S."/>
            <person name="Dougan E. K."/>
            <person name="Thang M."/>
            <person name="Chan C."/>
        </authorList>
    </citation>
    <scope>NUCLEOTIDE SEQUENCE [LARGE SCALE GENOMIC DNA]</scope>
</reference>
<evidence type="ECO:0000256" key="2">
    <source>
        <dbReference type="SAM" id="MobiDB-lite"/>
    </source>
</evidence>
<protein>
    <submittedName>
        <fullName evidence="4">Chaperone protein DnaJ</fullName>
    </submittedName>
</protein>
<dbReference type="PANTHER" id="PTHR43096">
    <property type="entry name" value="DNAJ HOMOLOG 1, MITOCHONDRIAL-RELATED"/>
    <property type="match status" value="1"/>
</dbReference>
<feature type="domain" description="J" evidence="3">
    <location>
        <begin position="593"/>
        <end position="657"/>
    </location>
</feature>
<dbReference type="Gene3D" id="1.10.287.110">
    <property type="entry name" value="DnaJ domain"/>
    <property type="match status" value="1"/>
</dbReference>
<dbReference type="Proteomes" id="UP001642464">
    <property type="component" value="Unassembled WGS sequence"/>
</dbReference>
<dbReference type="Pfam" id="PF00226">
    <property type="entry name" value="DnaJ"/>
    <property type="match status" value="1"/>
</dbReference>
<feature type="region of interest" description="Disordered" evidence="2">
    <location>
        <begin position="210"/>
        <end position="264"/>
    </location>
</feature>
<feature type="region of interest" description="Disordered" evidence="2">
    <location>
        <begin position="655"/>
        <end position="694"/>
    </location>
</feature>
<keyword evidence="1" id="KW-0175">Coiled coil</keyword>
<dbReference type="CDD" id="cd06257">
    <property type="entry name" value="DnaJ"/>
    <property type="match status" value="1"/>
</dbReference>
<comment type="caution">
    <text evidence="4">The sequence shown here is derived from an EMBL/GenBank/DDBJ whole genome shotgun (WGS) entry which is preliminary data.</text>
</comment>
<dbReference type="EMBL" id="CAXAMM010009313">
    <property type="protein sequence ID" value="CAK9020007.1"/>
    <property type="molecule type" value="Genomic_DNA"/>
</dbReference>
<evidence type="ECO:0000313" key="4">
    <source>
        <dbReference type="EMBL" id="CAK9020007.1"/>
    </source>
</evidence>
<gene>
    <name evidence="4" type="ORF">SCF082_LOCUS14746</name>
</gene>
<keyword evidence="5" id="KW-1185">Reference proteome</keyword>
<feature type="region of interest" description="Disordered" evidence="2">
    <location>
        <begin position="844"/>
        <end position="885"/>
    </location>
</feature>